<organism evidence="3 4">
    <name type="scientific">Lacimicrobium alkaliphilum</name>
    <dbReference type="NCBI Taxonomy" id="1526571"/>
    <lineage>
        <taxon>Bacteria</taxon>
        <taxon>Pseudomonadati</taxon>
        <taxon>Pseudomonadota</taxon>
        <taxon>Gammaproteobacteria</taxon>
        <taxon>Alteromonadales</taxon>
        <taxon>Alteromonadaceae</taxon>
        <taxon>Lacimicrobium</taxon>
    </lineage>
</organism>
<keyword evidence="1" id="KW-0479">Metal-binding</keyword>
<keyword evidence="1" id="KW-0862">Zinc</keyword>
<dbReference type="SUPFAM" id="SSF51338">
    <property type="entry name" value="Composite domain of metallo-dependent hydrolases"/>
    <property type="match status" value="1"/>
</dbReference>
<keyword evidence="1" id="KW-0645">Protease</keyword>
<dbReference type="InterPro" id="IPR050378">
    <property type="entry name" value="Metallo-dep_Hydrolases_sf"/>
</dbReference>
<reference evidence="4" key="1">
    <citation type="journal article" date="2019" name="Int. J. Syst. Evol. Microbiol.">
        <title>The Global Catalogue of Microorganisms (GCM) 10K type strain sequencing project: providing services to taxonomists for standard genome sequencing and annotation.</title>
        <authorList>
            <consortium name="The Broad Institute Genomics Platform"/>
            <consortium name="The Broad Institute Genome Sequencing Center for Infectious Disease"/>
            <person name="Wu L."/>
            <person name="Ma J."/>
        </authorList>
    </citation>
    <scope>NUCLEOTIDE SEQUENCE [LARGE SCALE GENOMIC DNA]</scope>
    <source>
        <strain evidence="4">CGMCC 1.12923</strain>
    </source>
</reference>
<dbReference type="Pfam" id="PF01979">
    <property type="entry name" value="Amidohydro_1"/>
    <property type="match status" value="1"/>
</dbReference>
<comment type="subcellular location">
    <subcellularLocation>
        <location evidence="1">Cytoplasm</location>
    </subcellularLocation>
</comment>
<dbReference type="SUPFAM" id="SSF51556">
    <property type="entry name" value="Metallo-dependent hydrolases"/>
    <property type="match status" value="1"/>
</dbReference>
<dbReference type="EMBL" id="BMGJ01000002">
    <property type="protein sequence ID" value="GGD54985.1"/>
    <property type="molecule type" value="Genomic_DNA"/>
</dbReference>
<dbReference type="InterPro" id="IPR011059">
    <property type="entry name" value="Metal-dep_hydrolase_composite"/>
</dbReference>
<comment type="PTM">
    <text evidence="1">Carboxylation allows a single lysine to coordinate two zinc ions.</text>
</comment>
<keyword evidence="4" id="KW-1185">Reference proteome</keyword>
<dbReference type="PANTHER" id="PTHR11647:SF1">
    <property type="entry name" value="COLLAPSIN RESPONSE MEDIATOR PROTEIN"/>
    <property type="match status" value="1"/>
</dbReference>
<dbReference type="RefSeq" id="WP_099032984.1">
    <property type="nucleotide sequence ID" value="NZ_BMGJ01000002.1"/>
</dbReference>
<dbReference type="EC" id="3.4.19.-" evidence="1"/>
<keyword evidence="1" id="KW-0482">Metalloprotease</keyword>
<dbReference type="InterPro" id="IPR010229">
    <property type="entry name" value="Pept_M38_dipep"/>
</dbReference>
<comment type="similarity">
    <text evidence="1">Belongs to the peptidase M38 family.</text>
</comment>
<comment type="caution">
    <text evidence="3">The sequence shown here is derived from an EMBL/GenBank/DDBJ whole genome shotgun (WGS) entry which is preliminary data.</text>
</comment>
<sequence length="390" mass="41010">MNSLTLIRNIRVLCPEDKGTLDVLIAGDKVVAMDKSIAISSNMLIEVDGSGKVLMPGLVDSLVHITGGGGEGGFHTRTPQMSLTDATTGGVTTVIGALGTDATTRTLPDLLAKARGLETEGLSVYCYTGSYQLPPRTITGNVTDDIVLIEKFIGIGEVAIADHRSSQPTPRELMQIASDARVGGMLSGKSGIVSIHVGDGAGQLKLLHEVVEQSDIPASQFYPTHINRNQSLLDAGIAWTRAGGRIDFTSSTNAQFICEGEIPAAEALAYCLQEGVDATQLTISSDGNASLPVFDQKGQLIGLEVGQVGSLYQSFCDAVHKYQAPLEKALASVTKSPADILGLSHKGRIEPGCDADLIIAAADSLQIESVYARGRLMLRDGKACVKGTFE</sequence>
<dbReference type="Proteomes" id="UP000614272">
    <property type="component" value="Unassembled WGS sequence"/>
</dbReference>
<evidence type="ECO:0000259" key="2">
    <source>
        <dbReference type="Pfam" id="PF01979"/>
    </source>
</evidence>
<protein>
    <recommendedName>
        <fullName evidence="1">Isoaspartyl dipeptidase</fullName>
        <ecNumber evidence="1">3.4.19.-</ecNumber>
    </recommendedName>
</protein>
<comment type="function">
    <text evidence="1">Catalyzes the hydrolytic cleavage of a subset of L-isoaspartyl (L-beta-aspartyl) dipeptides. Used to degrade proteins damaged by L-isoaspartyl residues formation.</text>
</comment>
<evidence type="ECO:0000256" key="1">
    <source>
        <dbReference type="PIRNR" id="PIRNR001238"/>
    </source>
</evidence>
<accession>A0ABQ1R2H4</accession>
<feature type="domain" description="Amidohydrolase-related" evidence="2">
    <location>
        <begin position="53"/>
        <end position="375"/>
    </location>
</feature>
<comment type="cofactor">
    <cofactor evidence="1">
        <name>Zn(2+)</name>
        <dbReference type="ChEBI" id="CHEBI:29105"/>
    </cofactor>
    <text evidence="1">Binds 2 Zn(2+) ions per subunit.</text>
</comment>
<dbReference type="PIRSF" id="PIRSF001238">
    <property type="entry name" value="IadA"/>
    <property type="match status" value="1"/>
</dbReference>
<evidence type="ECO:0000313" key="3">
    <source>
        <dbReference type="EMBL" id="GGD54985.1"/>
    </source>
</evidence>
<evidence type="ECO:0000313" key="4">
    <source>
        <dbReference type="Proteomes" id="UP000614272"/>
    </source>
</evidence>
<proteinExistence type="inferred from homology"/>
<dbReference type="InterPro" id="IPR006680">
    <property type="entry name" value="Amidohydro-rel"/>
</dbReference>
<dbReference type="Gene3D" id="2.30.40.10">
    <property type="entry name" value="Urease, subunit C, domain 1"/>
    <property type="match status" value="1"/>
</dbReference>
<dbReference type="PANTHER" id="PTHR11647">
    <property type="entry name" value="HYDRANTOINASE/DIHYDROPYRIMIDINASE FAMILY MEMBER"/>
    <property type="match status" value="1"/>
</dbReference>
<gene>
    <name evidence="3" type="primary">iadA</name>
    <name evidence="3" type="ORF">GCM10011357_08390</name>
</gene>
<dbReference type="NCBIfam" id="TIGR01975">
    <property type="entry name" value="isoAsp_dipep"/>
    <property type="match status" value="1"/>
</dbReference>
<dbReference type="InterPro" id="IPR032466">
    <property type="entry name" value="Metal_Hydrolase"/>
</dbReference>
<keyword evidence="1" id="KW-0378">Hydrolase</keyword>
<dbReference type="Gene3D" id="3.20.20.140">
    <property type="entry name" value="Metal-dependent hydrolases"/>
    <property type="match status" value="1"/>
</dbReference>
<name>A0ABQ1R2H4_9ALTE</name>